<dbReference type="InterPro" id="IPR005467">
    <property type="entry name" value="His_kinase_dom"/>
</dbReference>
<dbReference type="Gene3D" id="6.10.340.10">
    <property type="match status" value="1"/>
</dbReference>
<evidence type="ECO:0000256" key="11">
    <source>
        <dbReference type="SAM" id="Phobius"/>
    </source>
</evidence>
<comment type="subcellular location">
    <subcellularLocation>
        <location evidence="2">Cell membrane</location>
    </subcellularLocation>
</comment>
<dbReference type="Gene3D" id="3.30.565.10">
    <property type="entry name" value="Histidine kinase-like ATPase, C-terminal domain"/>
    <property type="match status" value="1"/>
</dbReference>
<dbReference type="EC" id="2.7.13.3" evidence="3"/>
<evidence type="ECO:0000256" key="9">
    <source>
        <dbReference type="ARBA" id="ARBA00023012"/>
    </source>
</evidence>
<keyword evidence="10 11" id="KW-0472">Membrane</keyword>
<evidence type="ECO:0000256" key="2">
    <source>
        <dbReference type="ARBA" id="ARBA00004236"/>
    </source>
</evidence>
<dbReference type="SMART" id="SM00387">
    <property type="entry name" value="HATPase_c"/>
    <property type="match status" value="1"/>
</dbReference>
<dbReference type="CDD" id="cd00082">
    <property type="entry name" value="HisKA"/>
    <property type="match status" value="1"/>
</dbReference>
<gene>
    <name evidence="14" type="ORF">FHX49_000768</name>
</gene>
<dbReference type="Gene3D" id="1.10.287.130">
    <property type="match status" value="1"/>
</dbReference>
<evidence type="ECO:0000256" key="4">
    <source>
        <dbReference type="ARBA" id="ARBA00022553"/>
    </source>
</evidence>
<comment type="catalytic activity">
    <reaction evidence="1">
        <text>ATP + protein L-histidine = ADP + protein N-phospho-L-histidine.</text>
        <dbReference type="EC" id="2.7.13.3"/>
    </reaction>
</comment>
<evidence type="ECO:0000256" key="8">
    <source>
        <dbReference type="ARBA" id="ARBA00022989"/>
    </source>
</evidence>
<keyword evidence="7 14" id="KW-0418">Kinase</keyword>
<dbReference type="GO" id="GO:0005886">
    <property type="term" value="C:plasma membrane"/>
    <property type="evidence" value="ECO:0007669"/>
    <property type="project" value="UniProtKB-SubCell"/>
</dbReference>
<evidence type="ECO:0000256" key="7">
    <source>
        <dbReference type="ARBA" id="ARBA00022777"/>
    </source>
</evidence>
<keyword evidence="6 11" id="KW-0812">Transmembrane</keyword>
<dbReference type="Pfam" id="PF02518">
    <property type="entry name" value="HATPase_c"/>
    <property type="match status" value="1"/>
</dbReference>
<evidence type="ECO:0000313" key="14">
    <source>
        <dbReference type="EMBL" id="MBB2975227.1"/>
    </source>
</evidence>
<dbReference type="InterPro" id="IPR003661">
    <property type="entry name" value="HisK_dim/P_dom"/>
</dbReference>
<dbReference type="InterPro" id="IPR036097">
    <property type="entry name" value="HisK_dim/P_sf"/>
</dbReference>
<dbReference type="SUPFAM" id="SSF55874">
    <property type="entry name" value="ATPase domain of HSP90 chaperone/DNA topoisomerase II/histidine kinase"/>
    <property type="match status" value="1"/>
</dbReference>
<dbReference type="SMART" id="SM00388">
    <property type="entry name" value="HisKA"/>
    <property type="match status" value="1"/>
</dbReference>
<feature type="transmembrane region" description="Helical" evidence="11">
    <location>
        <begin position="12"/>
        <end position="33"/>
    </location>
</feature>
<dbReference type="PROSITE" id="PS50885">
    <property type="entry name" value="HAMP"/>
    <property type="match status" value="1"/>
</dbReference>
<dbReference type="PANTHER" id="PTHR45436:SF5">
    <property type="entry name" value="SENSOR HISTIDINE KINASE TRCS"/>
    <property type="match status" value="1"/>
</dbReference>
<feature type="transmembrane region" description="Helical" evidence="11">
    <location>
        <begin position="155"/>
        <end position="178"/>
    </location>
</feature>
<organism evidence="14 15">
    <name type="scientific">Microbacterium endophyticum</name>
    <dbReference type="NCBI Taxonomy" id="1526412"/>
    <lineage>
        <taxon>Bacteria</taxon>
        <taxon>Bacillati</taxon>
        <taxon>Actinomycetota</taxon>
        <taxon>Actinomycetes</taxon>
        <taxon>Micrococcales</taxon>
        <taxon>Microbacteriaceae</taxon>
        <taxon>Microbacterium</taxon>
    </lineage>
</organism>
<dbReference type="Pfam" id="PF00512">
    <property type="entry name" value="HisKA"/>
    <property type="match status" value="1"/>
</dbReference>
<dbReference type="Proteomes" id="UP000529310">
    <property type="component" value="Unassembled WGS sequence"/>
</dbReference>
<proteinExistence type="predicted"/>
<evidence type="ECO:0000256" key="10">
    <source>
        <dbReference type="ARBA" id="ARBA00023136"/>
    </source>
</evidence>
<evidence type="ECO:0000256" key="3">
    <source>
        <dbReference type="ARBA" id="ARBA00012438"/>
    </source>
</evidence>
<dbReference type="InterPro" id="IPR003660">
    <property type="entry name" value="HAMP_dom"/>
</dbReference>
<dbReference type="InterPro" id="IPR036890">
    <property type="entry name" value="HATPase_C_sf"/>
</dbReference>
<name>A0A7W4V1N2_9MICO</name>
<reference evidence="14 15" key="1">
    <citation type="submission" date="2020-08" db="EMBL/GenBank/DDBJ databases">
        <title>Sequencing the genomes of 1000 actinobacteria strains.</title>
        <authorList>
            <person name="Klenk H.-P."/>
        </authorList>
    </citation>
    <scope>NUCLEOTIDE SEQUENCE [LARGE SCALE GENOMIC DNA]</scope>
    <source>
        <strain evidence="14 15">DSM 27099</strain>
    </source>
</reference>
<dbReference type="PROSITE" id="PS50109">
    <property type="entry name" value="HIS_KIN"/>
    <property type="match status" value="1"/>
</dbReference>
<keyword evidence="8 11" id="KW-1133">Transmembrane helix</keyword>
<evidence type="ECO:0000256" key="5">
    <source>
        <dbReference type="ARBA" id="ARBA00022679"/>
    </source>
</evidence>
<keyword evidence="9" id="KW-0902">Two-component regulatory system</keyword>
<comment type="caution">
    <text evidence="14">The sequence shown here is derived from an EMBL/GenBank/DDBJ whole genome shotgun (WGS) entry which is preliminary data.</text>
</comment>
<evidence type="ECO:0000256" key="6">
    <source>
        <dbReference type="ARBA" id="ARBA00022692"/>
    </source>
</evidence>
<evidence type="ECO:0000313" key="15">
    <source>
        <dbReference type="Proteomes" id="UP000529310"/>
    </source>
</evidence>
<dbReference type="PANTHER" id="PTHR45436">
    <property type="entry name" value="SENSOR HISTIDINE KINASE YKOH"/>
    <property type="match status" value="1"/>
</dbReference>
<feature type="domain" description="HAMP" evidence="13">
    <location>
        <begin position="175"/>
        <end position="228"/>
    </location>
</feature>
<evidence type="ECO:0000259" key="12">
    <source>
        <dbReference type="PROSITE" id="PS50109"/>
    </source>
</evidence>
<dbReference type="InterPro" id="IPR003594">
    <property type="entry name" value="HATPase_dom"/>
</dbReference>
<sequence>MTRMLGRLSIRARITIGTLLIAALFFTGVAIVVRQQVDGILQNAAYDVLMSDATPFETAIQQEPDDPVDNPGEGQLIAVVDPTGATRVSTLPSALTATPDLVDVTRPGPQHLVVDGSAYLVAVEKVTSPGGDWTIISARNENASRQVLEDLTVGLIIGLGTLTVLFGLVSWLLTGAALRPVSHLRRSADTIVATSSDELLPVGPAKDEITYLATTLNTLITDLRASATRERQMVSDASHELRTPLAVLQTQLELLRTGDRSTLDADLVAAGSATLRLNQLVDSLLELSRLDSGRATTTATLGELIDEAGEAVDRARSVAGSDRIDIDLDVTGSIDRARTLPMAALLYGRVLDNLVANAVRAVDGHGRILVTLTATNDRLETTVADSGPGMQPAFVPYAFDRFTQEDRSRAAGHGSGLGLAIVAAAVSAAGGSAHLTNVPGRGLTVTVRLPNSAETIGPLKSGH</sequence>
<feature type="domain" description="Histidine kinase" evidence="12">
    <location>
        <begin position="236"/>
        <end position="453"/>
    </location>
</feature>
<protein>
    <recommendedName>
        <fullName evidence="3">histidine kinase</fullName>
        <ecNumber evidence="3">2.7.13.3</ecNumber>
    </recommendedName>
</protein>
<dbReference type="InterPro" id="IPR050428">
    <property type="entry name" value="TCS_sensor_his_kinase"/>
</dbReference>
<dbReference type="SUPFAM" id="SSF47384">
    <property type="entry name" value="Homodimeric domain of signal transducing histidine kinase"/>
    <property type="match status" value="1"/>
</dbReference>
<dbReference type="GO" id="GO:0000155">
    <property type="term" value="F:phosphorelay sensor kinase activity"/>
    <property type="evidence" value="ECO:0007669"/>
    <property type="project" value="InterPro"/>
</dbReference>
<keyword evidence="15" id="KW-1185">Reference proteome</keyword>
<keyword evidence="5" id="KW-0808">Transferase</keyword>
<evidence type="ECO:0000259" key="13">
    <source>
        <dbReference type="PROSITE" id="PS50885"/>
    </source>
</evidence>
<accession>A0A7W4V1N2</accession>
<evidence type="ECO:0000256" key="1">
    <source>
        <dbReference type="ARBA" id="ARBA00000085"/>
    </source>
</evidence>
<dbReference type="InterPro" id="IPR004358">
    <property type="entry name" value="Sig_transdc_His_kin-like_C"/>
</dbReference>
<keyword evidence="4" id="KW-0597">Phosphoprotein</keyword>
<dbReference type="EMBL" id="JACHWQ010000001">
    <property type="protein sequence ID" value="MBB2975227.1"/>
    <property type="molecule type" value="Genomic_DNA"/>
</dbReference>
<dbReference type="PRINTS" id="PR00344">
    <property type="entry name" value="BCTRLSENSOR"/>
</dbReference>
<dbReference type="AlphaFoldDB" id="A0A7W4V1N2"/>